<dbReference type="EMBL" id="JACIJP010000002">
    <property type="protein sequence ID" value="MBB6123692.1"/>
    <property type="molecule type" value="Genomic_DNA"/>
</dbReference>
<evidence type="ECO:0000313" key="3">
    <source>
        <dbReference type="Proteomes" id="UP000552700"/>
    </source>
</evidence>
<gene>
    <name evidence="2" type="ORF">FHS92_001421</name>
</gene>
<dbReference type="RefSeq" id="WP_184079063.1">
    <property type="nucleotide sequence ID" value="NZ_JACIJP010000002.1"/>
</dbReference>
<evidence type="ECO:0000259" key="1">
    <source>
        <dbReference type="Pfam" id="PF05899"/>
    </source>
</evidence>
<reference evidence="2 3" key="1">
    <citation type="submission" date="2020-08" db="EMBL/GenBank/DDBJ databases">
        <title>Genomic Encyclopedia of Type Strains, Phase IV (KMG-IV): sequencing the most valuable type-strain genomes for metagenomic binning, comparative biology and taxonomic classification.</title>
        <authorList>
            <person name="Goeker M."/>
        </authorList>
    </citation>
    <scope>NUCLEOTIDE SEQUENCE [LARGE SCALE GENOMIC DNA]</scope>
    <source>
        <strain evidence="2 3">DSM 102255</strain>
    </source>
</reference>
<dbReference type="InterPro" id="IPR008579">
    <property type="entry name" value="UGlyAH_Cupin_dom"/>
</dbReference>
<evidence type="ECO:0000313" key="2">
    <source>
        <dbReference type="EMBL" id="MBB6123692.1"/>
    </source>
</evidence>
<dbReference type="InterPro" id="IPR014710">
    <property type="entry name" value="RmlC-like_jellyroll"/>
</dbReference>
<dbReference type="AlphaFoldDB" id="A0A841J008"/>
<dbReference type="Proteomes" id="UP000552700">
    <property type="component" value="Unassembled WGS sequence"/>
</dbReference>
<accession>A0A841J008</accession>
<sequence length="118" mass="12542">MPKVAVVHLDALAPTQLDTPFHRDGLAVHKRAISRQEHGAERLDAGYNAYKAGISFAVPAAPVEGVCYILSGEGILDDGEQQTALRPGSFIFQPAGSAAHITISTDMESVCVFSPPRN</sequence>
<dbReference type="InterPro" id="IPR011051">
    <property type="entry name" value="RmlC_Cupin_sf"/>
</dbReference>
<dbReference type="Pfam" id="PF05899">
    <property type="entry name" value="Cupin_3"/>
    <property type="match status" value="1"/>
</dbReference>
<dbReference type="Gene3D" id="2.60.120.10">
    <property type="entry name" value="Jelly Rolls"/>
    <property type="match status" value="1"/>
</dbReference>
<keyword evidence="2" id="KW-0413">Isomerase</keyword>
<proteinExistence type="predicted"/>
<dbReference type="GO" id="GO:0016853">
    <property type="term" value="F:isomerase activity"/>
    <property type="evidence" value="ECO:0007669"/>
    <property type="project" value="UniProtKB-KW"/>
</dbReference>
<name>A0A841J008_9SPHN</name>
<organism evidence="2 3">
    <name type="scientific">Sphingobium subterraneum</name>
    <dbReference type="NCBI Taxonomy" id="627688"/>
    <lineage>
        <taxon>Bacteria</taxon>
        <taxon>Pseudomonadati</taxon>
        <taxon>Pseudomonadota</taxon>
        <taxon>Alphaproteobacteria</taxon>
        <taxon>Sphingomonadales</taxon>
        <taxon>Sphingomonadaceae</taxon>
        <taxon>Sphingobium</taxon>
    </lineage>
</organism>
<keyword evidence="3" id="KW-1185">Reference proteome</keyword>
<comment type="caution">
    <text evidence="2">The sequence shown here is derived from an EMBL/GenBank/DDBJ whole genome shotgun (WGS) entry which is preliminary data.</text>
</comment>
<protein>
    <submittedName>
        <fullName evidence="2">Mannose-6-phosphate isomerase-like protein (Cupin superfamily)</fullName>
    </submittedName>
</protein>
<dbReference type="SUPFAM" id="SSF51182">
    <property type="entry name" value="RmlC-like cupins"/>
    <property type="match status" value="1"/>
</dbReference>
<feature type="domain" description="(S)-ureidoglycine aminohydrolase cupin" evidence="1">
    <location>
        <begin position="66"/>
        <end position="104"/>
    </location>
</feature>